<dbReference type="InterPro" id="IPR001343">
    <property type="entry name" value="Hemolysn_Ca-bd"/>
</dbReference>
<protein>
    <recommendedName>
        <fullName evidence="6">Calcium-binding protein</fullName>
    </recommendedName>
</protein>
<comment type="subcellular location">
    <subcellularLocation>
        <location evidence="1">Secreted</location>
    </subcellularLocation>
</comment>
<dbReference type="InterPro" id="IPR050557">
    <property type="entry name" value="RTX_toxin/Mannuronan_C5-epim"/>
</dbReference>
<evidence type="ECO:0000313" key="5">
    <source>
        <dbReference type="Proteomes" id="UP001526246"/>
    </source>
</evidence>
<feature type="region of interest" description="Disordered" evidence="3">
    <location>
        <begin position="36"/>
        <end position="57"/>
    </location>
</feature>
<evidence type="ECO:0008006" key="6">
    <source>
        <dbReference type="Google" id="ProtNLM"/>
    </source>
</evidence>
<dbReference type="PANTHER" id="PTHR38340:SF1">
    <property type="entry name" value="S-LAYER PROTEIN"/>
    <property type="match status" value="1"/>
</dbReference>
<dbReference type="InterPro" id="IPR011049">
    <property type="entry name" value="Serralysin-like_metalloprot_C"/>
</dbReference>
<sequence length="153" mass="15617">MAGDGTWIFENGAQVFIENNTVDGPGGDDVLEGGAGNDRLTGGGGNDTLRGGEGNDRLDGGAGIDTAIFSVARSQVTVAYDTDGTLGIRTGAEGTDILSGVEQVQFSDGLYSFQFDKPGAVLVSNFAVGAGGWSSQDVYPRHVADMNGDGYGD</sequence>
<comment type="caution">
    <text evidence="4">The sequence shown here is derived from an EMBL/GenBank/DDBJ whole genome shotgun (WGS) entry which is preliminary data.</text>
</comment>
<dbReference type="SUPFAM" id="SSF51120">
    <property type="entry name" value="beta-Roll"/>
    <property type="match status" value="1"/>
</dbReference>
<evidence type="ECO:0000313" key="4">
    <source>
        <dbReference type="EMBL" id="MCW3797230.1"/>
    </source>
</evidence>
<reference evidence="4 5" key="1">
    <citation type="submission" date="2022-10" db="EMBL/GenBank/DDBJ databases">
        <title>Sphingomonas sp.</title>
        <authorList>
            <person name="Jin C."/>
        </authorList>
    </citation>
    <scope>NUCLEOTIDE SEQUENCE [LARGE SCALE GENOMIC DNA]</scope>
    <source>
        <strain evidence="4 5">BN140010</strain>
    </source>
</reference>
<dbReference type="Pfam" id="PF00353">
    <property type="entry name" value="HemolysinCabind"/>
    <property type="match status" value="1"/>
</dbReference>
<keyword evidence="5" id="KW-1185">Reference proteome</keyword>
<evidence type="ECO:0000256" key="2">
    <source>
        <dbReference type="ARBA" id="ARBA00022525"/>
    </source>
</evidence>
<organism evidence="4 5">
    <name type="scientific">Sphingomonas arvum</name>
    <dbReference type="NCBI Taxonomy" id="2992113"/>
    <lineage>
        <taxon>Bacteria</taxon>
        <taxon>Pseudomonadati</taxon>
        <taxon>Pseudomonadota</taxon>
        <taxon>Alphaproteobacteria</taxon>
        <taxon>Sphingomonadales</taxon>
        <taxon>Sphingomonadaceae</taxon>
        <taxon>Sphingomonas</taxon>
    </lineage>
</organism>
<dbReference type="Gene3D" id="2.150.10.10">
    <property type="entry name" value="Serralysin-like metalloprotease, C-terminal"/>
    <property type="match status" value="1"/>
</dbReference>
<proteinExistence type="predicted"/>
<gene>
    <name evidence="4" type="ORF">OMW55_05330</name>
</gene>
<feature type="compositionally biased region" description="Gly residues" evidence="3">
    <location>
        <begin position="36"/>
        <end position="46"/>
    </location>
</feature>
<dbReference type="Proteomes" id="UP001526246">
    <property type="component" value="Unassembled WGS sequence"/>
</dbReference>
<dbReference type="PANTHER" id="PTHR38340">
    <property type="entry name" value="S-LAYER PROTEIN"/>
    <property type="match status" value="1"/>
</dbReference>
<dbReference type="PRINTS" id="PR00313">
    <property type="entry name" value="CABNDNGRPT"/>
</dbReference>
<accession>A0ABT3JEM9</accession>
<dbReference type="InterPro" id="IPR018511">
    <property type="entry name" value="Hemolysin-typ_Ca-bd_CS"/>
</dbReference>
<evidence type="ECO:0000256" key="1">
    <source>
        <dbReference type="ARBA" id="ARBA00004613"/>
    </source>
</evidence>
<dbReference type="PROSITE" id="PS00330">
    <property type="entry name" value="HEMOLYSIN_CALCIUM"/>
    <property type="match status" value="3"/>
</dbReference>
<evidence type="ECO:0000256" key="3">
    <source>
        <dbReference type="SAM" id="MobiDB-lite"/>
    </source>
</evidence>
<keyword evidence="2" id="KW-0964">Secreted</keyword>
<feature type="non-terminal residue" evidence="4">
    <location>
        <position position="153"/>
    </location>
</feature>
<dbReference type="RefSeq" id="WP_264881384.1">
    <property type="nucleotide sequence ID" value="NZ_JAPDOB010000001.1"/>
</dbReference>
<name>A0ABT3JEM9_9SPHN</name>
<dbReference type="EMBL" id="JAPDOB010000001">
    <property type="protein sequence ID" value="MCW3797230.1"/>
    <property type="molecule type" value="Genomic_DNA"/>
</dbReference>